<keyword evidence="6" id="KW-1133">Transmembrane helix</keyword>
<feature type="transmembrane region" description="Helical" evidence="6">
    <location>
        <begin position="762"/>
        <end position="784"/>
    </location>
</feature>
<dbReference type="Pfam" id="PF00102">
    <property type="entry name" value="Y_phosphatase"/>
    <property type="match status" value="1"/>
</dbReference>
<dbReference type="PANTHER" id="PTHR19134:SF562">
    <property type="entry name" value="PROTEIN-TYROSINE-PHOSPHATASE"/>
    <property type="match status" value="1"/>
</dbReference>
<dbReference type="GO" id="GO:0008045">
    <property type="term" value="P:motor neuron axon guidance"/>
    <property type="evidence" value="ECO:0007669"/>
    <property type="project" value="TreeGrafter"/>
</dbReference>
<sequence length="1142" mass="131081">MTLLRLHYLLETVIIVTLISYNWVLCIEEGSQGTDGKSWDRSIENPAYRPFEPHIFRTFSKNRKTRLNSLTCIRNFGATVTTREILLAWDLVLDKKVGKTPNSGRMLKIFSLNITFSDSLRYYVKILPSLHSFPQPSAQLFPFLPFLFVKNCNLRATRVFGTLSYCVHLTSVRWYFLSTSSAYALQSPKHGFNMLEKCFRVRSSVTENYQNRIVMNEWCYVNKNLSEKTATCQYPYFSIENCMNYMFILGLQNSANVTTVAIIQNTATLKLTHDEDYPVKLTWKIDCNTTDYMNSVSVSFPTDPKYNVIVDARCNSTEKFCELRLAKAQIPHCIPHVVHVNQEKATLDVETYYAHAVHNLSVKVELADIQLEWNEPICPLGSSATGAFYSLIVFETNTQQNAYNSQIGFWCIEGISRRRLTFNKNSTYGCPGMGEAGRFRSALKSCINYSINLVHPEKRNDASLKRFGSLPFVLQSLESREIQNLEIVDISSNGFQIKWEIPVRCKNVKNVVIPIQINNQMPISLSLSDANTTCTDSTCVVNWEHRSNIVPCTNYNVKVGIDTVQIITLPPGPPVVNALKNSSFDGSIVEWRVPVDCLDFLSTPAGLRMSYLRRKTQYCIGKSCDVMWHFQEKFYPCATYTIPLGSFHVRVNTLPDIPDGVATDVSIRPEKQSSSDQRGTAVISWNHPICQNSKILGWQILIRKVRSNTEFVRNFSNLASRFEFDVKPCEIYHFIIRTQYEDGGDRYSTRERSFEANCPEKFLVSIIAIVILLLVAFIIAFVFLRMQRREAIQNQTEVNNSMSTTESRNRVTSISRSRLPSFNFNRISSNSRQSSMGNAEDDLNTLPQMTKRPLFVRDLCSFDAGQARMEFFSINKLTEIEAKKLARTMAERPENKIKNRFLNTHPYDFNRVVLSHSEERQNDSYINASFIPGFDETKNEYIAAQGPKENTVGDFWRMIWEQKVKLIAMVTSLHECGKKKCEKYWPDQGESVVYGDLKLELVNESVNSFYTARNILISKSSDLWREIQQFHFTAWPDFEIPEQPEQLIRFIEIVRREARQLNSPSPIVVHCSAGVGRTGTFIALDYLIQQVLITDVVDVPRTVRHLRRFRTSMVQSEAQYIFLYTCIAHYVKTRLSSNGGQM</sequence>
<organism evidence="9 10">
    <name type="scientific">Daphnia magna</name>
    <dbReference type="NCBI Taxonomy" id="35525"/>
    <lineage>
        <taxon>Eukaryota</taxon>
        <taxon>Metazoa</taxon>
        <taxon>Ecdysozoa</taxon>
        <taxon>Arthropoda</taxon>
        <taxon>Crustacea</taxon>
        <taxon>Branchiopoda</taxon>
        <taxon>Diplostraca</taxon>
        <taxon>Cladocera</taxon>
        <taxon>Anomopoda</taxon>
        <taxon>Daphniidae</taxon>
        <taxon>Daphnia</taxon>
    </lineage>
</organism>
<evidence type="ECO:0000256" key="3">
    <source>
        <dbReference type="ARBA" id="ARBA00022801"/>
    </source>
</evidence>
<proteinExistence type="inferred from homology"/>
<dbReference type="SUPFAM" id="SSF52799">
    <property type="entry name" value="(Phosphotyrosine protein) phosphatases II"/>
    <property type="match status" value="1"/>
</dbReference>
<dbReference type="PROSITE" id="PS50056">
    <property type="entry name" value="TYR_PHOSPHATASE_2"/>
    <property type="match status" value="1"/>
</dbReference>
<dbReference type="GO" id="GO:0004725">
    <property type="term" value="F:protein tyrosine phosphatase activity"/>
    <property type="evidence" value="ECO:0007669"/>
    <property type="project" value="UniProtKB-EC"/>
</dbReference>
<evidence type="ECO:0000313" key="10">
    <source>
        <dbReference type="Proteomes" id="UP000076858"/>
    </source>
</evidence>
<keyword evidence="9" id="KW-0675">Receptor</keyword>
<dbReference type="InterPro" id="IPR000242">
    <property type="entry name" value="PTP_cat"/>
</dbReference>
<evidence type="ECO:0000259" key="7">
    <source>
        <dbReference type="PROSITE" id="PS50055"/>
    </source>
</evidence>
<dbReference type="STRING" id="35525.A0A162DBA4"/>
<dbReference type="InterPro" id="IPR029021">
    <property type="entry name" value="Prot-tyrosine_phosphatase-like"/>
</dbReference>
<keyword evidence="3" id="KW-0378">Hydrolase</keyword>
<keyword evidence="10" id="KW-1185">Reference proteome</keyword>
<dbReference type="AlphaFoldDB" id="A0A162DBA4"/>
<gene>
    <name evidence="9" type="ORF">APZ42_026241</name>
</gene>
<dbReference type="Gene3D" id="3.90.190.10">
    <property type="entry name" value="Protein tyrosine phosphatase superfamily"/>
    <property type="match status" value="1"/>
</dbReference>
<dbReference type="InterPro" id="IPR003595">
    <property type="entry name" value="Tyr_Pase_cat"/>
</dbReference>
<comment type="similarity">
    <text evidence="1">Belongs to the protein-tyrosine phosphatase family.</text>
</comment>
<dbReference type="InterPro" id="IPR016130">
    <property type="entry name" value="Tyr_Pase_AS"/>
</dbReference>
<comment type="catalytic activity">
    <reaction evidence="5">
        <text>O-phospho-L-tyrosyl-[protein] + H2O = L-tyrosyl-[protein] + phosphate</text>
        <dbReference type="Rhea" id="RHEA:10684"/>
        <dbReference type="Rhea" id="RHEA-COMP:10136"/>
        <dbReference type="Rhea" id="RHEA-COMP:20101"/>
        <dbReference type="ChEBI" id="CHEBI:15377"/>
        <dbReference type="ChEBI" id="CHEBI:43474"/>
        <dbReference type="ChEBI" id="CHEBI:46858"/>
        <dbReference type="ChEBI" id="CHEBI:61978"/>
        <dbReference type="EC" id="3.1.3.48"/>
    </reaction>
</comment>
<reference evidence="9 10" key="1">
    <citation type="submission" date="2016-03" db="EMBL/GenBank/DDBJ databases">
        <title>EvidentialGene: Evidence-directed Construction of Genes on Genomes.</title>
        <authorList>
            <person name="Gilbert D.G."/>
            <person name="Choi J.-H."/>
            <person name="Mockaitis K."/>
            <person name="Colbourne J."/>
            <person name="Pfrender M."/>
        </authorList>
    </citation>
    <scope>NUCLEOTIDE SEQUENCE [LARGE SCALE GENOMIC DNA]</scope>
    <source>
        <strain evidence="9 10">Xinb3</strain>
        <tissue evidence="9">Complete organism</tissue>
    </source>
</reference>
<dbReference type="InterPro" id="IPR036116">
    <property type="entry name" value="FN3_sf"/>
</dbReference>
<dbReference type="SMART" id="SM00194">
    <property type="entry name" value="PTPc"/>
    <property type="match status" value="1"/>
</dbReference>
<dbReference type="OrthoDB" id="8609993at2759"/>
<keyword evidence="4" id="KW-0904">Protein phosphatase</keyword>
<evidence type="ECO:0000256" key="1">
    <source>
        <dbReference type="ARBA" id="ARBA00009580"/>
    </source>
</evidence>
<dbReference type="InterPro" id="IPR050348">
    <property type="entry name" value="Protein-Tyr_Phosphatase"/>
</dbReference>
<comment type="caution">
    <text evidence="9">The sequence shown here is derived from an EMBL/GenBank/DDBJ whole genome shotgun (WGS) entry which is preliminary data.</text>
</comment>
<dbReference type="InterPro" id="IPR000387">
    <property type="entry name" value="Tyr_Pase_dom"/>
</dbReference>
<evidence type="ECO:0000259" key="8">
    <source>
        <dbReference type="PROSITE" id="PS50056"/>
    </source>
</evidence>
<evidence type="ECO:0000313" key="9">
    <source>
        <dbReference type="EMBL" id="KZS09454.1"/>
    </source>
</evidence>
<feature type="domain" description="Tyrosine specific protein phosphatases" evidence="8">
    <location>
        <begin position="1048"/>
        <end position="1121"/>
    </location>
</feature>
<dbReference type="PROSITE" id="PS50055">
    <property type="entry name" value="TYR_PHOSPHATASE_PTP"/>
    <property type="match status" value="1"/>
</dbReference>
<dbReference type="PROSITE" id="PS00383">
    <property type="entry name" value="TYR_PHOSPHATASE_1"/>
    <property type="match status" value="1"/>
</dbReference>
<dbReference type="SUPFAM" id="SSF49265">
    <property type="entry name" value="Fibronectin type III"/>
    <property type="match status" value="1"/>
</dbReference>
<evidence type="ECO:0000256" key="4">
    <source>
        <dbReference type="ARBA" id="ARBA00022912"/>
    </source>
</evidence>
<keyword evidence="6" id="KW-0472">Membrane</keyword>
<dbReference type="FunFam" id="3.90.190.10:FF:000102">
    <property type="entry name" value="Receptor-type tyrosine-protein phosphatase"/>
    <property type="match status" value="1"/>
</dbReference>
<name>A0A162DBA4_9CRUS</name>
<feature type="domain" description="Tyrosine-protein phosphatase" evidence="7">
    <location>
        <begin position="867"/>
        <end position="1130"/>
    </location>
</feature>
<dbReference type="PANTHER" id="PTHR19134">
    <property type="entry name" value="RECEPTOR-TYPE TYROSINE-PROTEIN PHOSPHATASE"/>
    <property type="match status" value="1"/>
</dbReference>
<evidence type="ECO:0000256" key="6">
    <source>
        <dbReference type="SAM" id="Phobius"/>
    </source>
</evidence>
<dbReference type="SMART" id="SM00404">
    <property type="entry name" value="PTPc_motif"/>
    <property type="match status" value="1"/>
</dbReference>
<dbReference type="Proteomes" id="UP000076858">
    <property type="component" value="Unassembled WGS sequence"/>
</dbReference>
<evidence type="ECO:0000256" key="5">
    <source>
        <dbReference type="ARBA" id="ARBA00051722"/>
    </source>
</evidence>
<keyword evidence="6" id="KW-0812">Transmembrane</keyword>
<dbReference type="PRINTS" id="PR00700">
    <property type="entry name" value="PRTYPHPHTASE"/>
</dbReference>
<protein>
    <recommendedName>
        <fullName evidence="2">protein-tyrosine-phosphatase</fullName>
        <ecNumber evidence="2">3.1.3.48</ecNumber>
    </recommendedName>
</protein>
<dbReference type="EMBL" id="LRGB01002066">
    <property type="protein sequence ID" value="KZS09454.1"/>
    <property type="molecule type" value="Genomic_DNA"/>
</dbReference>
<dbReference type="EC" id="3.1.3.48" evidence="2"/>
<accession>A0A162DBA4</accession>
<evidence type="ECO:0000256" key="2">
    <source>
        <dbReference type="ARBA" id="ARBA00013064"/>
    </source>
</evidence>